<dbReference type="SUPFAM" id="SSF52833">
    <property type="entry name" value="Thioredoxin-like"/>
    <property type="match status" value="1"/>
</dbReference>
<proteinExistence type="inferred from homology"/>
<feature type="domain" description="GST N-terminal" evidence="2">
    <location>
        <begin position="1"/>
        <end position="87"/>
    </location>
</feature>
<keyword evidence="4" id="KW-0808">Transferase</keyword>
<comment type="similarity">
    <text evidence="1">Belongs to the GST superfamily.</text>
</comment>
<dbReference type="PROSITE" id="PS50405">
    <property type="entry name" value="GST_CTER"/>
    <property type="match status" value="1"/>
</dbReference>
<dbReference type="Pfam" id="PF00043">
    <property type="entry name" value="GST_C"/>
    <property type="match status" value="1"/>
</dbReference>
<dbReference type="EMBL" id="CP053923">
    <property type="protein sequence ID" value="QNT69616.1"/>
    <property type="molecule type" value="Genomic_DNA"/>
</dbReference>
<dbReference type="SUPFAM" id="SSF47616">
    <property type="entry name" value="GST C-terminal domain-like"/>
    <property type="match status" value="1"/>
</dbReference>
<dbReference type="InterPro" id="IPR036249">
    <property type="entry name" value="Thioredoxin-like_sf"/>
</dbReference>
<dbReference type="AlphaFoldDB" id="A0A7H1N1N0"/>
<dbReference type="InterPro" id="IPR040079">
    <property type="entry name" value="Glutathione_S-Trfase"/>
</dbReference>
<dbReference type="CDD" id="cd10291">
    <property type="entry name" value="GST_C_YfcG_like"/>
    <property type="match status" value="1"/>
</dbReference>
<dbReference type="InterPro" id="IPR004045">
    <property type="entry name" value="Glutathione_S-Trfase_N"/>
</dbReference>
<sequence length="234" mass="26616">MITLYYWPTPNGHKITLFLEEAGLDYTIQPVNIGAGEQFQPAFLAISPNNRMPAIVDDAPADGGEPISVFESGAILVYLAEKTGQFMPADLRGGKTVLEWLFWQMGGLGPMAGQNHHFVQYAPEKIPYAMERYVKETNRLYGVLDRRLEGRSFIAGDAYSIADMAIYPWIVPWKRQQQDLDAFANLRRWFEAVRNRPATERAYAKGEPWMERPTVNDDSRKILFGQTADSLRPR</sequence>
<dbReference type="SFLD" id="SFLDS00019">
    <property type="entry name" value="Glutathione_Transferase_(cytos"/>
    <property type="match status" value="1"/>
</dbReference>
<dbReference type="SFLD" id="SFLDG01151">
    <property type="entry name" value="Main.2:_Nu-like"/>
    <property type="match status" value="1"/>
</dbReference>
<keyword evidence="5" id="KW-1185">Reference proteome</keyword>
<dbReference type="PANTHER" id="PTHR44051:SF19">
    <property type="entry name" value="DISULFIDE-BOND OXIDOREDUCTASE YFCG"/>
    <property type="match status" value="1"/>
</dbReference>
<dbReference type="KEGG" id="dvn:HQ394_10135"/>
<dbReference type="Proteomes" id="UP000516369">
    <property type="component" value="Chromosome"/>
</dbReference>
<dbReference type="SFLD" id="SFLDG00358">
    <property type="entry name" value="Main_(cytGST)"/>
    <property type="match status" value="1"/>
</dbReference>
<dbReference type="PANTHER" id="PTHR44051">
    <property type="entry name" value="GLUTATHIONE S-TRANSFERASE-RELATED"/>
    <property type="match status" value="1"/>
</dbReference>
<evidence type="ECO:0000313" key="5">
    <source>
        <dbReference type="Proteomes" id="UP000516369"/>
    </source>
</evidence>
<reference evidence="4 5" key="1">
    <citation type="submission" date="2020-05" db="EMBL/GenBank/DDBJ databases">
        <title>Complete closed genome sequence of Defluviicoccus vanus.</title>
        <authorList>
            <person name="Bessarab I."/>
            <person name="Arumugam K."/>
            <person name="Maszenan A.M."/>
            <person name="Seviour R.J."/>
            <person name="Williams R.B."/>
        </authorList>
    </citation>
    <scope>NUCLEOTIDE SEQUENCE [LARGE SCALE GENOMIC DNA]</scope>
    <source>
        <strain evidence="4 5">Ben 114</strain>
    </source>
</reference>
<gene>
    <name evidence="4" type="ORF">HQ394_10135</name>
</gene>
<dbReference type="GO" id="GO:0016740">
    <property type="term" value="F:transferase activity"/>
    <property type="evidence" value="ECO:0007669"/>
    <property type="project" value="UniProtKB-KW"/>
</dbReference>
<dbReference type="FunFam" id="3.40.30.10:FF:000046">
    <property type="entry name" value="GSH-dependent disulfide bond oxidoreductase"/>
    <property type="match status" value="1"/>
</dbReference>
<dbReference type="RefSeq" id="WP_190260137.1">
    <property type="nucleotide sequence ID" value="NZ_CP053923.1"/>
</dbReference>
<organism evidence="4 5">
    <name type="scientific">Defluviicoccus vanus</name>
    <dbReference type="NCBI Taxonomy" id="111831"/>
    <lineage>
        <taxon>Bacteria</taxon>
        <taxon>Pseudomonadati</taxon>
        <taxon>Pseudomonadota</taxon>
        <taxon>Alphaproteobacteria</taxon>
        <taxon>Rhodospirillales</taxon>
        <taxon>Rhodospirillaceae</taxon>
        <taxon>Defluviicoccus</taxon>
    </lineage>
</organism>
<feature type="domain" description="GST C-terminal" evidence="3">
    <location>
        <begin position="90"/>
        <end position="214"/>
    </location>
</feature>
<dbReference type="Gene3D" id="1.20.1050.10">
    <property type="match status" value="1"/>
</dbReference>
<dbReference type="Gene3D" id="3.40.30.10">
    <property type="entry name" value="Glutaredoxin"/>
    <property type="match status" value="1"/>
</dbReference>
<dbReference type="CDD" id="cd03048">
    <property type="entry name" value="GST_N_Ure2p_like"/>
    <property type="match status" value="1"/>
</dbReference>
<protein>
    <submittedName>
        <fullName evidence="4">Glutathione S-transferase N-terminal domain-containing protein</fullName>
    </submittedName>
</protein>
<dbReference type="Pfam" id="PF02798">
    <property type="entry name" value="GST_N"/>
    <property type="match status" value="1"/>
</dbReference>
<dbReference type="InterPro" id="IPR010987">
    <property type="entry name" value="Glutathione-S-Trfase_C-like"/>
</dbReference>
<evidence type="ECO:0000259" key="3">
    <source>
        <dbReference type="PROSITE" id="PS50405"/>
    </source>
</evidence>
<accession>A0A7H1N1N0</accession>
<evidence type="ECO:0000256" key="1">
    <source>
        <dbReference type="RuleBase" id="RU003494"/>
    </source>
</evidence>
<dbReference type="InterPro" id="IPR004046">
    <property type="entry name" value="GST_C"/>
</dbReference>
<dbReference type="InterPro" id="IPR036282">
    <property type="entry name" value="Glutathione-S-Trfase_C_sf"/>
</dbReference>
<dbReference type="PROSITE" id="PS50404">
    <property type="entry name" value="GST_NTER"/>
    <property type="match status" value="1"/>
</dbReference>
<evidence type="ECO:0000313" key="4">
    <source>
        <dbReference type="EMBL" id="QNT69616.1"/>
    </source>
</evidence>
<evidence type="ECO:0000259" key="2">
    <source>
        <dbReference type="PROSITE" id="PS50404"/>
    </source>
</evidence>
<name>A0A7H1N1N0_9PROT</name>